<sequence length="245" mass="28387">MSSGLYPALYMPKDGYVFVVTYGRSGSTLTQSLLNSIPGYCIRGENGNLTYFLSRAANFVANNDMYKWRREDLPKRTEDRRPYLKKILGQPYDPWAGAEDVDPIDFTYSLMNLFVEKILKPAPGCRVSGFKEIRFHEDPRFFQTYMEILRDTFPNARFLFQTRDHDAVSKSSWWAKHPKATVVKELQRAETMFKNFATANPEHSFTIEYERYSEGPEYVQKIFDFLGEAHDPESTAAVLGRSLKH</sequence>
<dbReference type="InterPro" id="IPR027417">
    <property type="entry name" value="P-loop_NTPase"/>
</dbReference>
<dbReference type="Pfam" id="PF13469">
    <property type="entry name" value="Sulfotransfer_3"/>
    <property type="match status" value="1"/>
</dbReference>
<name>A0A419A884_9RHOB</name>
<dbReference type="EMBL" id="QZEW01000031">
    <property type="protein sequence ID" value="RJL16602.1"/>
    <property type="molecule type" value="Genomic_DNA"/>
</dbReference>
<dbReference type="Proteomes" id="UP000283587">
    <property type="component" value="Unassembled WGS sequence"/>
</dbReference>
<gene>
    <name evidence="1" type="ORF">D3P05_09125</name>
</gene>
<keyword evidence="2" id="KW-1185">Reference proteome</keyword>
<accession>A0A419A884</accession>
<protein>
    <recommendedName>
        <fullName evidence="3">Sulfotransferase</fullName>
    </recommendedName>
</protein>
<organism evidence="1 2">
    <name type="scientific">Paracoccus siganidrum</name>
    <dbReference type="NCBI Taxonomy" id="1276757"/>
    <lineage>
        <taxon>Bacteria</taxon>
        <taxon>Pseudomonadati</taxon>
        <taxon>Pseudomonadota</taxon>
        <taxon>Alphaproteobacteria</taxon>
        <taxon>Rhodobacterales</taxon>
        <taxon>Paracoccaceae</taxon>
        <taxon>Paracoccus</taxon>
    </lineage>
</organism>
<evidence type="ECO:0008006" key="3">
    <source>
        <dbReference type="Google" id="ProtNLM"/>
    </source>
</evidence>
<proteinExistence type="predicted"/>
<dbReference type="AlphaFoldDB" id="A0A419A884"/>
<reference evidence="2" key="1">
    <citation type="submission" date="2018-09" db="EMBL/GenBank/DDBJ databases">
        <title>Paracoccus onubensis nov. sp. a moderate halophilic bacterium isolated from Gruta de las Maravillas (Aracena, Spain).</title>
        <authorList>
            <person name="Jurado V."/>
            <person name="Gutierrez-Patricio S."/>
            <person name="Gonzalez-Pimentel J.L."/>
            <person name="Miller A.Z."/>
            <person name="Laiz L."/>
            <person name="Saiz-Jimenez C."/>
        </authorList>
    </citation>
    <scope>NUCLEOTIDE SEQUENCE [LARGE SCALE GENOMIC DNA]</scope>
    <source>
        <strain evidence="2">DSM 26381</strain>
    </source>
</reference>
<dbReference type="RefSeq" id="WP_119897861.1">
    <property type="nucleotide sequence ID" value="NZ_QNRC01000011.1"/>
</dbReference>
<dbReference type="OrthoDB" id="4169204at2"/>
<comment type="caution">
    <text evidence="1">The sequence shown here is derived from an EMBL/GenBank/DDBJ whole genome shotgun (WGS) entry which is preliminary data.</text>
</comment>
<evidence type="ECO:0000313" key="1">
    <source>
        <dbReference type="EMBL" id="RJL16602.1"/>
    </source>
</evidence>
<dbReference type="SUPFAM" id="SSF52540">
    <property type="entry name" value="P-loop containing nucleoside triphosphate hydrolases"/>
    <property type="match status" value="1"/>
</dbReference>
<dbReference type="Gene3D" id="3.40.50.300">
    <property type="entry name" value="P-loop containing nucleotide triphosphate hydrolases"/>
    <property type="match status" value="1"/>
</dbReference>
<evidence type="ECO:0000313" key="2">
    <source>
        <dbReference type="Proteomes" id="UP000283587"/>
    </source>
</evidence>